<accession>A0A1J5QKU6</accession>
<dbReference type="Pfam" id="PF13638">
    <property type="entry name" value="PIN_4"/>
    <property type="match status" value="1"/>
</dbReference>
<dbReference type="AlphaFoldDB" id="A0A1J5QKU6"/>
<dbReference type="SUPFAM" id="SSF88723">
    <property type="entry name" value="PIN domain-like"/>
    <property type="match status" value="1"/>
</dbReference>
<evidence type="ECO:0000259" key="1">
    <source>
        <dbReference type="Pfam" id="PF13638"/>
    </source>
</evidence>
<feature type="domain" description="PIN" evidence="1">
    <location>
        <begin position="177"/>
        <end position="316"/>
    </location>
</feature>
<organism evidence="2">
    <name type="scientific">mine drainage metagenome</name>
    <dbReference type="NCBI Taxonomy" id="410659"/>
    <lineage>
        <taxon>unclassified sequences</taxon>
        <taxon>metagenomes</taxon>
        <taxon>ecological metagenomes</taxon>
    </lineage>
</organism>
<protein>
    <recommendedName>
        <fullName evidence="1">PIN domain-containing protein</fullName>
    </recommendedName>
</protein>
<gene>
    <name evidence="2" type="ORF">GALL_401760</name>
</gene>
<dbReference type="InterPro" id="IPR029060">
    <property type="entry name" value="PIN-like_dom_sf"/>
</dbReference>
<comment type="caution">
    <text evidence="2">The sequence shown here is derived from an EMBL/GenBank/DDBJ whole genome shotgun (WGS) entry which is preliminary data.</text>
</comment>
<dbReference type="InterPro" id="IPR002716">
    <property type="entry name" value="PIN_dom"/>
</dbReference>
<evidence type="ECO:0000313" key="2">
    <source>
        <dbReference type="EMBL" id="OIQ78123.1"/>
    </source>
</evidence>
<dbReference type="EMBL" id="MLJW01001464">
    <property type="protein sequence ID" value="OIQ78123.1"/>
    <property type="molecule type" value="Genomic_DNA"/>
</dbReference>
<sequence>MAGGDLGSKCIPVLREVSEGVGGKADVPKAATPKSYKDRLLFELRAIEDAYVPILEASTINYTNPNRQDSGIAFIGVADYGWGVSDDALTSQRMTLLARLRDWSPRYRLLFPHPTPQVSDTLDGRIKHLESWLTRERTSEHTIPHVTAAAIDLMRSDIEKLAGLAGLLSDDPWPARVVVDTNVLIDNPDVATYLSVLPGGYLVHLLPVVLRELDDLKRSGRTPELRDAAQRANRRLKGIRSNGGVGEFKVQGSVSLVFEHIEPRSDSLPSWLDLTVPDDRFVASTLLIQSTHPGSVVYAITSDVNLQTKLVAVGLPHVDPDATT</sequence>
<reference evidence="2" key="1">
    <citation type="submission" date="2016-10" db="EMBL/GenBank/DDBJ databases">
        <title>Sequence of Gallionella enrichment culture.</title>
        <authorList>
            <person name="Poehlein A."/>
            <person name="Muehling M."/>
            <person name="Daniel R."/>
        </authorList>
    </citation>
    <scope>NUCLEOTIDE SEQUENCE</scope>
</reference>
<name>A0A1J5QKU6_9ZZZZ</name>
<proteinExistence type="predicted"/>
<dbReference type="Gene3D" id="3.40.50.1010">
    <property type="entry name" value="5'-nuclease"/>
    <property type="match status" value="1"/>
</dbReference>